<dbReference type="AlphaFoldDB" id="A0AAC9NLR1"/>
<sequence length="266" mass="30826">MITMDDKYRFEDFGFDCEPGNEDPINPDFEHKTLKIPGRPGLWNFGSEIKEKVFGYNLKIMDRFYEDRQRRFNELVAFLFDDYGQPREIKVVRDYETDKHYIAKLNQSLNPTWDVEEGSLTIVFVAEDSYKKMNVENHEIHWNSETAFYTDSFNMNSTFVDDELITAPTTLETTVHGLAIRPDILIHGSGTNVEISVNGKSFKLKDFTNASFLLRGLDYTCFKNGVENLTEMIGDHPTLLPGNNQIQITGTNMNFKLSIRLRDQFN</sequence>
<dbReference type="Gene3D" id="2.40.30.200">
    <property type="match status" value="1"/>
</dbReference>
<dbReference type="EMBL" id="CP017962">
    <property type="protein sequence ID" value="APC48954.1"/>
    <property type="molecule type" value="Genomic_DNA"/>
</dbReference>
<dbReference type="KEGG" id="vhl:BME96_12460"/>
<dbReference type="Pfam" id="PF05709">
    <property type="entry name" value="Sipho_tail"/>
    <property type="match status" value="1"/>
</dbReference>
<proteinExistence type="predicted"/>
<feature type="domain" description="Siphovirus-type tail component RIFT-related" evidence="1">
    <location>
        <begin position="11"/>
        <end position="122"/>
    </location>
</feature>
<evidence type="ECO:0000313" key="3">
    <source>
        <dbReference type="Proteomes" id="UP000182945"/>
    </source>
</evidence>
<evidence type="ECO:0000259" key="1">
    <source>
        <dbReference type="Pfam" id="PF05709"/>
    </source>
</evidence>
<accession>A0AAC9NLR1</accession>
<protein>
    <recommendedName>
        <fullName evidence="1">Siphovirus-type tail component RIFT-related domain-containing protein</fullName>
    </recommendedName>
</protein>
<dbReference type="RefSeq" id="WP_071649213.1">
    <property type="nucleotide sequence ID" value="NZ_CP017962.1"/>
</dbReference>
<gene>
    <name evidence="2" type="ORF">BME96_12460</name>
</gene>
<dbReference type="InterPro" id="IPR008841">
    <property type="entry name" value="Siphovirus-type_tail_N"/>
</dbReference>
<evidence type="ECO:0000313" key="2">
    <source>
        <dbReference type="EMBL" id="APC48954.1"/>
    </source>
</evidence>
<reference evidence="2 3" key="1">
    <citation type="submission" date="2016-11" db="EMBL/GenBank/DDBJ databases">
        <title>Complete genome sequencing of Virgibacillus halodenitrificans PDB-F2.</title>
        <authorList>
            <person name="Sun Z."/>
            <person name="Zhou Y."/>
            <person name="Li H."/>
        </authorList>
    </citation>
    <scope>NUCLEOTIDE SEQUENCE [LARGE SCALE GENOMIC DNA]</scope>
    <source>
        <strain evidence="2 3">PDB-F2</strain>
    </source>
</reference>
<name>A0AAC9NLR1_VIRHA</name>
<dbReference type="Proteomes" id="UP000182945">
    <property type="component" value="Chromosome"/>
</dbReference>
<dbReference type="GeneID" id="71515216"/>
<organism evidence="2 3">
    <name type="scientific">Virgibacillus halodenitrificans</name>
    <name type="common">Bacillus halodenitrificans</name>
    <dbReference type="NCBI Taxonomy" id="1482"/>
    <lineage>
        <taxon>Bacteria</taxon>
        <taxon>Bacillati</taxon>
        <taxon>Bacillota</taxon>
        <taxon>Bacilli</taxon>
        <taxon>Bacillales</taxon>
        <taxon>Bacillaceae</taxon>
        <taxon>Virgibacillus</taxon>
    </lineage>
</organism>